<dbReference type="PANTHER" id="PTHR30098">
    <property type="entry name" value="LEUCYL/PHENYLALANYL-TRNA--PROTEIN TRANSFERASE"/>
    <property type="match status" value="1"/>
</dbReference>
<evidence type="ECO:0000256" key="4">
    <source>
        <dbReference type="HAMAP-Rule" id="MF_00688"/>
    </source>
</evidence>
<evidence type="ECO:0000256" key="1">
    <source>
        <dbReference type="ARBA" id="ARBA00022490"/>
    </source>
</evidence>
<dbReference type="InterPro" id="IPR016181">
    <property type="entry name" value="Acyl_CoA_acyltransferase"/>
</dbReference>
<dbReference type="NCBIfam" id="TIGR00667">
    <property type="entry name" value="aat"/>
    <property type="match status" value="1"/>
</dbReference>
<dbReference type="EMBL" id="JAYWLC010000001">
    <property type="protein sequence ID" value="MER5170435.1"/>
    <property type="molecule type" value="Genomic_DNA"/>
</dbReference>
<comment type="subcellular location">
    <subcellularLocation>
        <location evidence="4">Cytoplasm</location>
    </subcellularLocation>
</comment>
<gene>
    <name evidence="4 5" type="primary">aat</name>
    <name evidence="5" type="ORF">VSX56_01495</name>
</gene>
<reference evidence="5 6" key="2">
    <citation type="submission" date="2024-06" db="EMBL/GenBank/DDBJ databases">
        <title>Thioclava kandeliae sp. nov. from a rhizosphere soil sample of Kandelia candel in a mangrove.</title>
        <authorList>
            <person name="Mu T."/>
        </authorList>
    </citation>
    <scope>NUCLEOTIDE SEQUENCE [LARGE SCALE GENOMIC DNA]</scope>
    <source>
        <strain evidence="5 6">CPCC 100088</strain>
    </source>
</reference>
<dbReference type="SUPFAM" id="SSF55729">
    <property type="entry name" value="Acyl-CoA N-acyltransferases (Nat)"/>
    <property type="match status" value="1"/>
</dbReference>
<protein>
    <recommendedName>
        <fullName evidence="4">Leucyl/phenylalanyl-tRNA--protein transferase</fullName>
        <ecNumber evidence="4">2.3.2.6</ecNumber>
    </recommendedName>
    <alternativeName>
        <fullName evidence="4">L/F-transferase</fullName>
    </alternativeName>
    <alternativeName>
        <fullName evidence="4">Leucyltransferase</fullName>
    </alternativeName>
    <alternativeName>
        <fullName evidence="4">Phenyalanyltransferase</fullName>
    </alternativeName>
</protein>
<dbReference type="Gene3D" id="3.40.630.70">
    <property type="entry name" value="Leucyl/phenylalanyl-tRNA-protein transferase, C-terminal domain"/>
    <property type="match status" value="1"/>
</dbReference>
<evidence type="ECO:0000313" key="5">
    <source>
        <dbReference type="EMBL" id="MER5170435.1"/>
    </source>
</evidence>
<dbReference type="Proteomes" id="UP001438953">
    <property type="component" value="Unassembled WGS sequence"/>
</dbReference>
<keyword evidence="3 4" id="KW-0012">Acyltransferase</keyword>
<dbReference type="RefSeq" id="WP_339112233.1">
    <property type="nucleotide sequence ID" value="NZ_JAYWLC010000001.1"/>
</dbReference>
<name>A0ABV1SCI3_9RHOB</name>
<keyword evidence="6" id="KW-1185">Reference proteome</keyword>
<comment type="catalytic activity">
    <reaction evidence="4">
        <text>N-terminal L-lysyl-[protein] + L-leucyl-tRNA(Leu) = N-terminal L-leucyl-L-lysyl-[protein] + tRNA(Leu) + H(+)</text>
        <dbReference type="Rhea" id="RHEA:12340"/>
        <dbReference type="Rhea" id="RHEA-COMP:9613"/>
        <dbReference type="Rhea" id="RHEA-COMP:9622"/>
        <dbReference type="Rhea" id="RHEA-COMP:12670"/>
        <dbReference type="Rhea" id="RHEA-COMP:12671"/>
        <dbReference type="ChEBI" id="CHEBI:15378"/>
        <dbReference type="ChEBI" id="CHEBI:65249"/>
        <dbReference type="ChEBI" id="CHEBI:78442"/>
        <dbReference type="ChEBI" id="CHEBI:78494"/>
        <dbReference type="ChEBI" id="CHEBI:133043"/>
        <dbReference type="EC" id="2.3.2.6"/>
    </reaction>
</comment>
<sequence length="212" mass="23972">MAESLTAELLLAGYANGIFPMAESRDDPRLYWFEPKLRGVIPLEGFHLSRSLAREIRRMPYRIRVNHAFRATVEGCAARDETWINEALFSLYDQLHMHGFAHSMEVWDGDALVGGLFGVTLGGAFFGESMFSRRKNASKIAITYVVDRLKTCGFTLFDTQYLTPHLASLGGIEIPRAQYRAQLEQALEVKGDFARRHLPSAQELVQRMTQTS</sequence>
<dbReference type="Pfam" id="PF03588">
    <property type="entry name" value="Leu_Phe_trans"/>
    <property type="match status" value="1"/>
</dbReference>
<comment type="catalytic activity">
    <reaction evidence="4">
        <text>N-terminal L-arginyl-[protein] + L-leucyl-tRNA(Leu) = N-terminal L-leucyl-L-arginyl-[protein] + tRNA(Leu) + H(+)</text>
        <dbReference type="Rhea" id="RHEA:50416"/>
        <dbReference type="Rhea" id="RHEA-COMP:9613"/>
        <dbReference type="Rhea" id="RHEA-COMP:9622"/>
        <dbReference type="Rhea" id="RHEA-COMP:12672"/>
        <dbReference type="Rhea" id="RHEA-COMP:12673"/>
        <dbReference type="ChEBI" id="CHEBI:15378"/>
        <dbReference type="ChEBI" id="CHEBI:64719"/>
        <dbReference type="ChEBI" id="CHEBI:78442"/>
        <dbReference type="ChEBI" id="CHEBI:78494"/>
        <dbReference type="ChEBI" id="CHEBI:133044"/>
        <dbReference type="EC" id="2.3.2.6"/>
    </reaction>
</comment>
<keyword evidence="2 4" id="KW-0808">Transferase</keyword>
<dbReference type="InterPro" id="IPR042221">
    <property type="entry name" value="Leu/Phe-tRNA_Trfase_N"/>
</dbReference>
<comment type="catalytic activity">
    <reaction evidence="4">
        <text>L-phenylalanyl-tRNA(Phe) + an N-terminal L-alpha-aminoacyl-[protein] = an N-terminal L-phenylalanyl-L-alpha-aminoacyl-[protein] + tRNA(Phe)</text>
        <dbReference type="Rhea" id="RHEA:43632"/>
        <dbReference type="Rhea" id="RHEA-COMP:9668"/>
        <dbReference type="Rhea" id="RHEA-COMP:9699"/>
        <dbReference type="Rhea" id="RHEA-COMP:10636"/>
        <dbReference type="Rhea" id="RHEA-COMP:10637"/>
        <dbReference type="ChEBI" id="CHEBI:78442"/>
        <dbReference type="ChEBI" id="CHEBI:78531"/>
        <dbReference type="ChEBI" id="CHEBI:78597"/>
        <dbReference type="ChEBI" id="CHEBI:83561"/>
        <dbReference type="EC" id="2.3.2.6"/>
    </reaction>
</comment>
<comment type="similarity">
    <text evidence="4">Belongs to the L/F-transferase family.</text>
</comment>
<dbReference type="InterPro" id="IPR004616">
    <property type="entry name" value="Leu/Phe-tRNA_Trfase"/>
</dbReference>
<comment type="caution">
    <text evidence="5">The sequence shown here is derived from an EMBL/GenBank/DDBJ whole genome shotgun (WGS) entry which is preliminary data.</text>
</comment>
<organism evidence="5 6">
    <name type="scientific">Thioclava kandeliae</name>
    <dbReference type="NCBI Taxonomy" id="3070818"/>
    <lineage>
        <taxon>Bacteria</taxon>
        <taxon>Pseudomonadati</taxon>
        <taxon>Pseudomonadota</taxon>
        <taxon>Alphaproteobacteria</taxon>
        <taxon>Rhodobacterales</taxon>
        <taxon>Paracoccaceae</taxon>
        <taxon>Thioclava</taxon>
    </lineage>
</organism>
<dbReference type="EC" id="2.3.2.6" evidence="4"/>
<accession>A0ABV1SCI3</accession>
<dbReference type="HAMAP" id="MF_00688">
    <property type="entry name" value="Leu_Phe_trans"/>
    <property type="match status" value="1"/>
</dbReference>
<keyword evidence="1 4" id="KW-0963">Cytoplasm</keyword>
<comment type="function">
    <text evidence="4">Functions in the N-end rule pathway of protein degradation where it conjugates Leu, Phe and, less efficiently, Met from aminoacyl-tRNAs to the N-termini of proteins containing an N-terminal arginine or lysine.</text>
</comment>
<evidence type="ECO:0000313" key="6">
    <source>
        <dbReference type="Proteomes" id="UP001438953"/>
    </source>
</evidence>
<dbReference type="PANTHER" id="PTHR30098:SF2">
    <property type="entry name" value="LEUCYL_PHENYLALANYL-TRNA--PROTEIN TRANSFERASE"/>
    <property type="match status" value="1"/>
</dbReference>
<dbReference type="GO" id="GO:0008914">
    <property type="term" value="F:leucyl-tRNA--protein transferase activity"/>
    <property type="evidence" value="ECO:0007669"/>
    <property type="project" value="UniProtKB-EC"/>
</dbReference>
<dbReference type="Gene3D" id="3.30.70.3550">
    <property type="entry name" value="Leucyl/phenylalanyl-tRNA-protein transferase, N-terminal domain"/>
    <property type="match status" value="1"/>
</dbReference>
<evidence type="ECO:0000256" key="2">
    <source>
        <dbReference type="ARBA" id="ARBA00022679"/>
    </source>
</evidence>
<proteinExistence type="inferred from homology"/>
<evidence type="ECO:0000256" key="3">
    <source>
        <dbReference type="ARBA" id="ARBA00023315"/>
    </source>
</evidence>
<dbReference type="InterPro" id="IPR042203">
    <property type="entry name" value="Leu/Phe-tRNA_Trfase_C"/>
</dbReference>
<reference evidence="5 6" key="1">
    <citation type="submission" date="2024-01" db="EMBL/GenBank/DDBJ databases">
        <authorList>
            <person name="Deng Y."/>
            <person name="Su J."/>
        </authorList>
    </citation>
    <scope>NUCLEOTIDE SEQUENCE [LARGE SCALE GENOMIC DNA]</scope>
    <source>
        <strain evidence="5 6">CPCC 100088</strain>
    </source>
</reference>